<proteinExistence type="predicted"/>
<dbReference type="AlphaFoldDB" id="A0A5J4T1V4"/>
<sequence>MQYKFDYMAIPVNIEKLISNQVVENERIEYKKEWNPVAIPDNMRFRK</sequence>
<protein>
    <submittedName>
        <fullName evidence="1">Uncharacterized protein</fullName>
    </submittedName>
</protein>
<dbReference type="EMBL" id="SNRY01000002">
    <property type="protein sequence ID" value="KAA6352466.1"/>
    <property type="molecule type" value="Genomic_DNA"/>
</dbReference>
<dbReference type="EMBL" id="SNRY01000002">
    <property type="protein sequence ID" value="KAA6352495.1"/>
    <property type="molecule type" value="Genomic_DNA"/>
</dbReference>
<evidence type="ECO:0000313" key="1">
    <source>
        <dbReference type="EMBL" id="KAA6352466.1"/>
    </source>
</evidence>
<name>A0A5J4T1V4_9ZZZZ</name>
<accession>A0A5J4T1V4</accession>
<evidence type="ECO:0000313" key="2">
    <source>
        <dbReference type="EMBL" id="KAA6352495.1"/>
    </source>
</evidence>
<gene>
    <name evidence="1" type="ORF">EZS27_000168</name>
    <name evidence="2" type="ORF">EZS27_000197</name>
</gene>
<comment type="caution">
    <text evidence="1">The sequence shown here is derived from an EMBL/GenBank/DDBJ whole genome shotgun (WGS) entry which is preliminary data.</text>
</comment>
<organism evidence="1">
    <name type="scientific">termite gut metagenome</name>
    <dbReference type="NCBI Taxonomy" id="433724"/>
    <lineage>
        <taxon>unclassified sequences</taxon>
        <taxon>metagenomes</taxon>
        <taxon>organismal metagenomes</taxon>
    </lineage>
</organism>
<reference evidence="1" key="1">
    <citation type="submission" date="2019-03" db="EMBL/GenBank/DDBJ databases">
        <title>Single cell metagenomics reveals metabolic interactions within the superorganism composed of flagellate Streblomastix strix and complex community of Bacteroidetes bacteria on its surface.</title>
        <authorList>
            <person name="Treitli S.C."/>
            <person name="Kolisko M."/>
            <person name="Husnik F."/>
            <person name="Keeling P."/>
            <person name="Hampl V."/>
        </authorList>
    </citation>
    <scope>NUCLEOTIDE SEQUENCE</scope>
    <source>
        <strain evidence="1">STM</strain>
    </source>
</reference>